<dbReference type="SMART" id="SM01032">
    <property type="entry name" value="BHD_3"/>
    <property type="match status" value="1"/>
</dbReference>
<reference evidence="10" key="1">
    <citation type="journal article" date="2023" name="PhytoFront">
        <title>Draft Genome Resources of Seven Strains of Tilletia horrida, Causal Agent of Kernel Smut of Rice.</title>
        <authorList>
            <person name="Khanal S."/>
            <person name="Antony Babu S."/>
            <person name="Zhou X.G."/>
        </authorList>
    </citation>
    <scope>NUCLEOTIDE SEQUENCE</scope>
    <source>
        <strain evidence="10">TX6</strain>
    </source>
</reference>
<sequence length="1039" mass="115622">MEEEEDQRELEFEEVDVDLDLEDDLDGGSDLADAYAAAYDEVENATDDAEEDNQHSQAGPSSAQKGKEKAKVSVYYDGKGQHRGVVVSVETVKKPSKDEAAKKRRPVNMLTPQDRRNRLAAHMLHVICLIVWARHRNNLLNDSALQDYLAEMVPTALITKLRSIHPKKISEQRERVRLFETFMAELLAWWATRFRLDLNMVNDAAIRQPISATELLVPVKARALPPGKVIDGWIVESPQEREERHRKEGKGKAVSKEGAAKGKERPMEIAIFPPGQEAARNTTLPTYLRLLPPPEPIFTAEHLIKAASIRLGSRETSAQLFCALCRAIGVPARLVVSLQVPPYSVGASKLASIATEAARTSRKKPSASLSASGPSTTSSSSNAFKYKLRKQSKAKAQPVTQVADDDAPFASAAEPINLETPPTVWVEVFSKPYQRWLTVDPIRGDLQATGNRYMEPAPHDKNNKLVYVIAVEEDNYCRDVTARYTRSLRSRVARLRPPAAMTGGRDWWDRVANAIHRPQKLDRDALEDAEMDQALQREPMPKSLAAFKGHPVYVLESQLKRNEALFPRNRVGTFENQDVFLRQDVVEVHSIRQWYVNYGRVLRRGADGSESTEEPLKWGKTRGYTIANKRAEEQARAEGREPQREGLFAEFQTEVYVAPPVGDDGNIPTNAFGNVDMYVHSMLPPGGAYIPFAGAAKVAKQLHIPYADAVTGFEFRRGRSNPKVEGVVVAQFNAQTLLDAFWESQRVNAEKERRKVRERAIRNWRRAYKSVLISLRIKKQYGPGSSAAADAAFNKAMGRDADKKNGKKGKGKEVRQLRQLDDEDDGTEDEEPSFLSSVGNSTVQSDDDVAPGGFLPSGETARGGFLLSDDEPAPGGFFMEAEETQGGFVRDDDEVSSARSDQYAEPPSERSTSSAPSGPASTTKRKIVSLYELGSAASSSSRRTDETPVTRTEESSATRRPSKRQKNNPRTNGKRPQPQLQPSSSPLRRSSRNSARVSSERQRDLERAQLEALRDVLDEDELAREERELADADSDSDID</sequence>
<dbReference type="GO" id="GO:0005737">
    <property type="term" value="C:cytoplasm"/>
    <property type="evidence" value="ECO:0007669"/>
    <property type="project" value="TreeGrafter"/>
</dbReference>
<comment type="subcellular location">
    <subcellularLocation>
        <location evidence="1">Nucleus</location>
    </subcellularLocation>
</comment>
<keyword evidence="5" id="KW-0539">Nucleus</keyword>
<dbReference type="Pfam" id="PF03835">
    <property type="entry name" value="Rad4"/>
    <property type="match status" value="1"/>
</dbReference>
<feature type="region of interest" description="Disordered" evidence="6">
    <location>
        <begin position="239"/>
        <end position="261"/>
    </location>
</feature>
<dbReference type="AlphaFoldDB" id="A0AAN6JU74"/>
<evidence type="ECO:0000256" key="1">
    <source>
        <dbReference type="ARBA" id="ARBA00004123"/>
    </source>
</evidence>
<feature type="compositionally biased region" description="Acidic residues" evidence="6">
    <location>
        <begin position="821"/>
        <end position="832"/>
    </location>
</feature>
<dbReference type="GO" id="GO:0003684">
    <property type="term" value="F:damaged DNA binding"/>
    <property type="evidence" value="ECO:0007669"/>
    <property type="project" value="InterPro"/>
</dbReference>
<feature type="compositionally biased region" description="Low complexity" evidence="6">
    <location>
        <begin position="911"/>
        <end position="922"/>
    </location>
</feature>
<evidence type="ECO:0008006" key="12">
    <source>
        <dbReference type="Google" id="ProtNLM"/>
    </source>
</evidence>
<feature type="compositionally biased region" description="Polar residues" evidence="6">
    <location>
        <begin position="834"/>
        <end position="844"/>
    </location>
</feature>
<feature type="compositionally biased region" description="Basic and acidic residues" evidence="6">
    <location>
        <begin position="942"/>
        <end position="957"/>
    </location>
</feature>
<evidence type="ECO:0000259" key="8">
    <source>
        <dbReference type="SMART" id="SM01031"/>
    </source>
</evidence>
<evidence type="ECO:0000256" key="2">
    <source>
        <dbReference type="ARBA" id="ARBA00009525"/>
    </source>
</evidence>
<dbReference type="Gene3D" id="3.30.70.2460">
    <property type="entry name" value="Rad4, beta-hairpin domain BHD3"/>
    <property type="match status" value="1"/>
</dbReference>
<evidence type="ECO:0000259" key="9">
    <source>
        <dbReference type="SMART" id="SM01032"/>
    </source>
</evidence>
<dbReference type="EMBL" id="JAPDMZ010000012">
    <property type="protein sequence ID" value="KAK0556657.1"/>
    <property type="molecule type" value="Genomic_DNA"/>
</dbReference>
<feature type="compositionally biased region" description="Polar residues" evidence="6">
    <location>
        <begin position="55"/>
        <end position="64"/>
    </location>
</feature>
<evidence type="ECO:0000256" key="6">
    <source>
        <dbReference type="SAM" id="MobiDB-lite"/>
    </source>
</evidence>
<evidence type="ECO:0000256" key="5">
    <source>
        <dbReference type="ARBA" id="ARBA00023242"/>
    </source>
</evidence>
<accession>A0AAN6JU74</accession>
<dbReference type="InterPro" id="IPR036985">
    <property type="entry name" value="Transglutaminase-like_sf"/>
</dbReference>
<dbReference type="SUPFAM" id="SSF54001">
    <property type="entry name" value="Cysteine proteinases"/>
    <property type="match status" value="1"/>
</dbReference>
<feature type="domain" description="Rad4 beta-hairpin" evidence="9">
    <location>
        <begin position="667"/>
        <end position="741"/>
    </location>
</feature>
<feature type="compositionally biased region" description="Acidic residues" evidence="6">
    <location>
        <begin position="40"/>
        <end position="51"/>
    </location>
</feature>
<dbReference type="Gene3D" id="3.90.260.10">
    <property type="entry name" value="Transglutaminase-like"/>
    <property type="match status" value="1"/>
</dbReference>
<dbReference type="SMART" id="SM01031">
    <property type="entry name" value="BHD_2"/>
    <property type="match status" value="1"/>
</dbReference>
<dbReference type="SMART" id="SM01030">
    <property type="entry name" value="BHD_1"/>
    <property type="match status" value="1"/>
</dbReference>
<feature type="region of interest" description="Disordered" evidence="6">
    <location>
        <begin position="1"/>
        <end position="71"/>
    </location>
</feature>
<feature type="region of interest" description="Disordered" evidence="6">
    <location>
        <begin position="798"/>
        <end position="1039"/>
    </location>
</feature>
<feature type="compositionally biased region" description="Basic and acidic residues" evidence="6">
    <location>
        <begin position="998"/>
        <end position="1016"/>
    </location>
</feature>
<feature type="compositionally biased region" description="Acidic residues" evidence="6">
    <location>
        <begin position="1"/>
        <end position="27"/>
    </location>
</feature>
<dbReference type="InterPro" id="IPR004583">
    <property type="entry name" value="DNA_repair_Rad4"/>
</dbReference>
<dbReference type="Pfam" id="PF10403">
    <property type="entry name" value="BHD_1"/>
    <property type="match status" value="1"/>
</dbReference>
<dbReference type="InterPro" id="IPR018327">
    <property type="entry name" value="BHD_2"/>
</dbReference>
<feature type="domain" description="Rad4 beta-hairpin" evidence="8">
    <location>
        <begin position="588"/>
        <end position="659"/>
    </location>
</feature>
<dbReference type="PANTHER" id="PTHR12135:SF0">
    <property type="entry name" value="DNA REPAIR PROTEIN COMPLEMENTING XP-C CELLS"/>
    <property type="match status" value="1"/>
</dbReference>
<proteinExistence type="inferred from homology"/>
<evidence type="ECO:0000259" key="7">
    <source>
        <dbReference type="SMART" id="SM01030"/>
    </source>
</evidence>
<keyword evidence="4" id="KW-0234">DNA repair</keyword>
<feature type="compositionally biased region" description="Low complexity" evidence="6">
    <location>
        <begin position="366"/>
        <end position="381"/>
    </location>
</feature>
<comment type="caution">
    <text evidence="10">The sequence shown here is derived from an EMBL/GenBank/DDBJ whole genome shotgun (WGS) entry which is preliminary data.</text>
</comment>
<keyword evidence="3" id="KW-0227">DNA damage</keyword>
<name>A0AAN6JU74_9BASI</name>
<organism evidence="10 11">
    <name type="scientific">Tilletia horrida</name>
    <dbReference type="NCBI Taxonomy" id="155126"/>
    <lineage>
        <taxon>Eukaryota</taxon>
        <taxon>Fungi</taxon>
        <taxon>Dikarya</taxon>
        <taxon>Basidiomycota</taxon>
        <taxon>Ustilaginomycotina</taxon>
        <taxon>Exobasidiomycetes</taxon>
        <taxon>Tilletiales</taxon>
        <taxon>Tilletiaceae</taxon>
        <taxon>Tilletia</taxon>
    </lineage>
</organism>
<dbReference type="Gene3D" id="2.20.20.110">
    <property type="entry name" value="Rad4, beta-hairpin domain BHD1"/>
    <property type="match status" value="1"/>
</dbReference>
<dbReference type="GO" id="GO:0000111">
    <property type="term" value="C:nucleotide-excision repair factor 2 complex"/>
    <property type="evidence" value="ECO:0007669"/>
    <property type="project" value="TreeGrafter"/>
</dbReference>
<keyword evidence="11" id="KW-1185">Reference proteome</keyword>
<dbReference type="Proteomes" id="UP001176517">
    <property type="component" value="Unassembled WGS sequence"/>
</dbReference>
<dbReference type="InterPro" id="IPR018328">
    <property type="entry name" value="Rad4_beta-hairpin_dom3"/>
</dbReference>
<dbReference type="GO" id="GO:0006289">
    <property type="term" value="P:nucleotide-excision repair"/>
    <property type="evidence" value="ECO:0007669"/>
    <property type="project" value="InterPro"/>
</dbReference>
<feature type="region of interest" description="Disordered" evidence="6">
    <location>
        <begin position="361"/>
        <end position="383"/>
    </location>
</feature>
<dbReference type="Pfam" id="PF10405">
    <property type="entry name" value="BHD_3"/>
    <property type="match status" value="1"/>
</dbReference>
<dbReference type="Pfam" id="PF10404">
    <property type="entry name" value="BHD_2"/>
    <property type="match status" value="1"/>
</dbReference>
<feature type="compositionally biased region" description="Low complexity" evidence="6">
    <location>
        <begin position="975"/>
        <end position="997"/>
    </location>
</feature>
<dbReference type="GO" id="GO:0003697">
    <property type="term" value="F:single-stranded DNA binding"/>
    <property type="evidence" value="ECO:0007669"/>
    <property type="project" value="TreeGrafter"/>
</dbReference>
<evidence type="ECO:0000313" key="10">
    <source>
        <dbReference type="EMBL" id="KAK0556657.1"/>
    </source>
</evidence>
<dbReference type="PANTHER" id="PTHR12135">
    <property type="entry name" value="DNA REPAIR PROTEIN XP-C / RAD4"/>
    <property type="match status" value="1"/>
</dbReference>
<evidence type="ECO:0000256" key="3">
    <source>
        <dbReference type="ARBA" id="ARBA00022763"/>
    </source>
</evidence>
<dbReference type="InterPro" id="IPR018325">
    <property type="entry name" value="Rad4/PNGase_transGLS-fold"/>
</dbReference>
<dbReference type="GO" id="GO:0006298">
    <property type="term" value="P:mismatch repair"/>
    <property type="evidence" value="ECO:0007669"/>
    <property type="project" value="TreeGrafter"/>
</dbReference>
<evidence type="ECO:0000313" key="11">
    <source>
        <dbReference type="Proteomes" id="UP001176517"/>
    </source>
</evidence>
<protein>
    <recommendedName>
        <fullName evidence="12">Rad4-domain-containing protein</fullName>
    </recommendedName>
</protein>
<gene>
    <name evidence="10" type="ORF">OC846_000976</name>
</gene>
<feature type="compositionally biased region" description="Low complexity" evidence="6">
    <location>
        <begin position="28"/>
        <end position="39"/>
    </location>
</feature>
<feature type="compositionally biased region" description="Basic and acidic residues" evidence="6">
    <location>
        <begin position="811"/>
        <end position="820"/>
    </location>
</feature>
<dbReference type="InterPro" id="IPR038765">
    <property type="entry name" value="Papain-like_cys_pep_sf"/>
</dbReference>
<dbReference type="InterPro" id="IPR042488">
    <property type="entry name" value="Rad4_BHD3_sf"/>
</dbReference>
<evidence type="ECO:0000256" key="4">
    <source>
        <dbReference type="ARBA" id="ARBA00023204"/>
    </source>
</evidence>
<feature type="domain" description="Rad4 beta-hairpin" evidence="7">
    <location>
        <begin position="536"/>
        <end position="586"/>
    </location>
</feature>
<dbReference type="GO" id="GO:0071942">
    <property type="term" value="C:XPC complex"/>
    <property type="evidence" value="ECO:0007669"/>
    <property type="project" value="TreeGrafter"/>
</dbReference>
<comment type="similarity">
    <text evidence="2">Belongs to the XPC family.</text>
</comment>
<dbReference type="InterPro" id="IPR018326">
    <property type="entry name" value="Rad4_beta-hairpin_dom1"/>
</dbReference>